<keyword evidence="5" id="KW-1185">Reference proteome</keyword>
<protein>
    <submittedName>
        <fullName evidence="4">Regulator of G protein signaling 18</fullName>
    </submittedName>
</protein>
<reference evidence="4" key="2">
    <citation type="submission" date="2025-09" db="UniProtKB">
        <authorList>
            <consortium name="Ensembl"/>
        </authorList>
    </citation>
    <scope>IDENTIFICATION</scope>
</reference>
<dbReference type="InterPro" id="IPR016137">
    <property type="entry name" value="RGS"/>
</dbReference>
<dbReference type="AlphaFoldDB" id="A0A3B3R108"/>
<dbReference type="GO" id="GO:0009948">
    <property type="term" value="P:anterior/posterior axis specification"/>
    <property type="evidence" value="ECO:0007669"/>
    <property type="project" value="Ensembl"/>
</dbReference>
<dbReference type="Ensembl" id="ENSPKIT00000023083.1">
    <property type="protein sequence ID" value="ENSPKIP00000011869.1"/>
    <property type="gene ID" value="ENSPKIG00000018364.1"/>
</dbReference>
<dbReference type="InterPro" id="IPR036305">
    <property type="entry name" value="RGS_sf"/>
</dbReference>
<dbReference type="Proteomes" id="UP000261540">
    <property type="component" value="Unplaced"/>
</dbReference>
<dbReference type="SMART" id="SM00315">
    <property type="entry name" value="RGS"/>
    <property type="match status" value="1"/>
</dbReference>
<dbReference type="PRINTS" id="PR01301">
    <property type="entry name" value="RGSPROTEIN"/>
</dbReference>
<accession>A0A3B3R108</accession>
<organism evidence="4 5">
    <name type="scientific">Paramormyrops kingsleyae</name>
    <dbReference type="NCBI Taxonomy" id="1676925"/>
    <lineage>
        <taxon>Eukaryota</taxon>
        <taxon>Metazoa</taxon>
        <taxon>Chordata</taxon>
        <taxon>Craniata</taxon>
        <taxon>Vertebrata</taxon>
        <taxon>Euteleostomi</taxon>
        <taxon>Actinopterygii</taxon>
        <taxon>Neopterygii</taxon>
        <taxon>Teleostei</taxon>
        <taxon>Osteoglossocephala</taxon>
        <taxon>Osteoglossomorpha</taxon>
        <taxon>Osteoglossiformes</taxon>
        <taxon>Mormyridae</taxon>
        <taxon>Paramormyrops</taxon>
    </lineage>
</organism>
<dbReference type="FunFam" id="1.10.196.10:FF:000001">
    <property type="entry name" value="Regulator of G-protein signaling 8"/>
    <property type="match status" value="1"/>
</dbReference>
<dbReference type="GeneID" id="111841080"/>
<evidence type="ECO:0000313" key="5">
    <source>
        <dbReference type="Proteomes" id="UP000261540"/>
    </source>
</evidence>
<dbReference type="InterPro" id="IPR024066">
    <property type="entry name" value="RGS_subdom1/3"/>
</dbReference>
<dbReference type="KEGG" id="pki:111841080"/>
<dbReference type="InterPro" id="IPR044926">
    <property type="entry name" value="RGS_subdomain_2"/>
</dbReference>
<dbReference type="PANTHER" id="PTHR10845">
    <property type="entry name" value="REGULATOR OF G PROTEIN SIGNALING"/>
    <property type="match status" value="1"/>
</dbReference>
<feature type="region of interest" description="Disordered" evidence="2">
    <location>
        <begin position="33"/>
        <end position="77"/>
    </location>
</feature>
<dbReference type="SUPFAM" id="SSF48097">
    <property type="entry name" value="Regulator of G-protein signaling, RGS"/>
    <property type="match status" value="1"/>
</dbReference>
<evidence type="ECO:0000256" key="1">
    <source>
        <dbReference type="ARBA" id="ARBA00022700"/>
    </source>
</evidence>
<dbReference type="GO" id="GO:0048840">
    <property type="term" value="P:otolith development"/>
    <property type="evidence" value="ECO:0007669"/>
    <property type="project" value="Ensembl"/>
</dbReference>
<dbReference type="STRING" id="1676925.ENSPKIP00000011869"/>
<name>A0A3B3R108_9TELE</name>
<dbReference type="Pfam" id="PF00615">
    <property type="entry name" value="RGS"/>
    <property type="match status" value="1"/>
</dbReference>
<dbReference type="CTD" id="64407"/>
<dbReference type="FunFam" id="1.10.167.10:FF:000001">
    <property type="entry name" value="Putative regulator of g-protein signaling 12"/>
    <property type="match status" value="1"/>
</dbReference>
<feature type="domain" description="RGS" evidence="3">
    <location>
        <begin position="88"/>
        <end position="204"/>
    </location>
</feature>
<sequence length="237" mass="27362">METFVFLFPQLNFSAPKEEAYFKILGPKDLPVATMQDSRSRKDDKDKKSRISRLLTKSGSHENVSPEKMATTKNSDVSPEAALQWGESFEELLRHSDGVEMFSKFLKSEFSEENIQFWLACNDYKSTRSDSKRLNKAKTIYALYIEADAPKEINIDHPTKVTIQQNIRLPTVSCFDVAQSKVFSLMKKDSYPRFLQSNMYLRIIKRKNPGSTMYRRRSRSCVFSDHAEATSNADVWL</sequence>
<dbReference type="GO" id="GO:0002574">
    <property type="term" value="P:thrombocyte differentiation"/>
    <property type="evidence" value="ECO:0007669"/>
    <property type="project" value="Ensembl"/>
</dbReference>
<reference evidence="4" key="1">
    <citation type="submission" date="2025-08" db="UniProtKB">
        <authorList>
            <consortium name="Ensembl"/>
        </authorList>
    </citation>
    <scope>IDENTIFICATION</scope>
</reference>
<evidence type="ECO:0000256" key="2">
    <source>
        <dbReference type="SAM" id="MobiDB-lite"/>
    </source>
</evidence>
<keyword evidence="1" id="KW-0734">Signal transduction inhibitor</keyword>
<dbReference type="PROSITE" id="PS50132">
    <property type="entry name" value="RGS"/>
    <property type="match status" value="1"/>
</dbReference>
<dbReference type="GO" id="GO:0071599">
    <property type="term" value="P:otic vesicle development"/>
    <property type="evidence" value="ECO:0007669"/>
    <property type="project" value="Ensembl"/>
</dbReference>
<evidence type="ECO:0000313" key="4">
    <source>
        <dbReference type="Ensembl" id="ENSPKIP00000011869.1"/>
    </source>
</evidence>
<dbReference type="GO" id="GO:0009968">
    <property type="term" value="P:negative regulation of signal transduction"/>
    <property type="evidence" value="ECO:0007669"/>
    <property type="project" value="UniProtKB-KW"/>
</dbReference>
<dbReference type="RefSeq" id="XP_023662348.1">
    <property type="nucleotide sequence ID" value="XM_023806580.2"/>
</dbReference>
<dbReference type="GeneTree" id="ENSGT00940000166298"/>
<evidence type="ECO:0000259" key="3">
    <source>
        <dbReference type="PROSITE" id="PS50132"/>
    </source>
</evidence>
<proteinExistence type="predicted"/>
<dbReference type="Gene3D" id="1.10.167.10">
    <property type="entry name" value="Regulator of G-protein Signalling 4, domain 2"/>
    <property type="match status" value="1"/>
</dbReference>
<dbReference type="OrthoDB" id="196547at2759"/>
<feature type="compositionally biased region" description="Basic and acidic residues" evidence="2">
    <location>
        <begin position="38"/>
        <end position="49"/>
    </location>
</feature>
<dbReference type="Gene3D" id="1.10.196.10">
    <property type="match status" value="1"/>
</dbReference>
<dbReference type="PANTHER" id="PTHR10845:SF155">
    <property type="entry name" value="REGULATOR OF G-PROTEIN SIGNALING 18"/>
    <property type="match status" value="1"/>
</dbReference>
<dbReference type="GO" id="GO:0048884">
    <property type="term" value="P:neuromast development"/>
    <property type="evidence" value="ECO:0007669"/>
    <property type="project" value="Ensembl"/>
</dbReference>